<dbReference type="PATRIC" id="fig|507754.4.peg.1849"/>
<gene>
    <name evidence="4" type="primary">rpo7</name>
    <name evidence="4" type="synonym">rpoE</name>
    <name evidence="6" type="ORF">SE19_06595</name>
</gene>
<dbReference type="InterPro" id="IPR004519">
    <property type="entry name" value="RNAP_E/RPC8"/>
</dbReference>
<dbReference type="NCBIfam" id="NF006333">
    <property type="entry name" value="PRK08563.1"/>
    <property type="match status" value="1"/>
</dbReference>
<comment type="subcellular location">
    <subcellularLocation>
        <location evidence="4">Cytoplasm</location>
    </subcellularLocation>
</comment>
<dbReference type="EMBL" id="LJCQ01000285">
    <property type="protein sequence ID" value="KPV46196.1"/>
    <property type="molecule type" value="Genomic_DNA"/>
</dbReference>
<dbReference type="GO" id="GO:0003899">
    <property type="term" value="F:DNA-directed RNA polymerase activity"/>
    <property type="evidence" value="ECO:0007669"/>
    <property type="project" value="UniProtKB-UniRule"/>
</dbReference>
<dbReference type="Gene3D" id="2.40.50.140">
    <property type="entry name" value="Nucleic acid-binding proteins"/>
    <property type="match status" value="1"/>
</dbReference>
<dbReference type="PANTHER" id="PTHR12709:SF4">
    <property type="entry name" value="DNA-DIRECTED RNA POLYMERASE II SUBUNIT RPB7"/>
    <property type="match status" value="1"/>
</dbReference>
<name>A0A0P9CL89_9ARCH</name>
<dbReference type="AlphaFoldDB" id="A0A0P9CL89"/>
<keyword evidence="4 6" id="KW-0548">Nucleotidyltransferase</keyword>
<keyword evidence="2 4" id="KW-0240">DNA-directed RNA polymerase</keyword>
<accession>A0A0P9CL89</accession>
<organism evidence="6 7">
    <name type="scientific">Acidiplasma aeolicum</name>
    <dbReference type="NCBI Taxonomy" id="507754"/>
    <lineage>
        <taxon>Archaea</taxon>
        <taxon>Methanobacteriati</taxon>
        <taxon>Thermoplasmatota</taxon>
        <taxon>Thermoplasmata</taxon>
        <taxon>Thermoplasmatales</taxon>
        <taxon>Ferroplasmaceae</taxon>
        <taxon>Acidiplasma</taxon>
    </lineage>
</organism>
<evidence type="ECO:0000256" key="3">
    <source>
        <dbReference type="ARBA" id="ARBA00023163"/>
    </source>
</evidence>
<dbReference type="SUPFAM" id="SSF50249">
    <property type="entry name" value="Nucleic acid-binding proteins"/>
    <property type="match status" value="1"/>
</dbReference>
<comment type="caution">
    <text evidence="6">The sequence shown here is derived from an EMBL/GenBank/DDBJ whole genome shotgun (WGS) entry which is preliminary data.</text>
</comment>
<dbReference type="Proteomes" id="UP000050515">
    <property type="component" value="Unassembled WGS sequence"/>
</dbReference>
<keyword evidence="4 6" id="KW-0808">Transferase</keyword>
<dbReference type="InterPro" id="IPR003029">
    <property type="entry name" value="S1_domain"/>
</dbReference>
<dbReference type="GO" id="GO:0006352">
    <property type="term" value="P:DNA-templated transcription initiation"/>
    <property type="evidence" value="ECO:0007669"/>
    <property type="project" value="InterPro"/>
</dbReference>
<dbReference type="InterPro" id="IPR045113">
    <property type="entry name" value="Rpb7-like"/>
</dbReference>
<evidence type="ECO:0000313" key="7">
    <source>
        <dbReference type="Proteomes" id="UP000050515"/>
    </source>
</evidence>
<evidence type="ECO:0000256" key="1">
    <source>
        <dbReference type="ARBA" id="ARBA00009307"/>
    </source>
</evidence>
<dbReference type="RefSeq" id="WP_054964339.1">
    <property type="nucleotide sequence ID" value="NZ_JBBYJF010000008.1"/>
</dbReference>
<dbReference type="HAMAP" id="MF_00865">
    <property type="entry name" value="RNApol_arch_Rpo7"/>
    <property type="match status" value="1"/>
</dbReference>
<comment type="subunit">
    <text evidence="4">Part of the RNA polymerase complex. Forms a stalk with Rpo4 that extends from the main structure.</text>
</comment>
<dbReference type="InterPro" id="IPR046399">
    <property type="entry name" value="RNApol_Rpo7"/>
</dbReference>
<reference evidence="6 7" key="1">
    <citation type="submission" date="2015-09" db="EMBL/GenBank/DDBJ databases">
        <title>Draft genome sequence of Acidiplasma aeolicum DSM 18409.</title>
        <authorList>
            <person name="Hemp J."/>
        </authorList>
    </citation>
    <scope>NUCLEOTIDE SEQUENCE [LARGE SCALE GENOMIC DNA]</scope>
    <source>
        <strain evidence="6 7">V</strain>
    </source>
</reference>
<comment type="domain">
    <text evidence="4">Forms 2 domains with an elongated structure; Rpo4 packs into the hinge region between the 2 domains.</text>
</comment>
<dbReference type="NCBIfam" id="TIGR00448">
    <property type="entry name" value="rpoE"/>
    <property type="match status" value="1"/>
</dbReference>
<dbReference type="Gene3D" id="3.30.1490.120">
    <property type="entry name" value="RNA polymerase Rpb7-like, N-terminal domain"/>
    <property type="match status" value="1"/>
</dbReference>
<keyword evidence="3 4" id="KW-0804">Transcription</keyword>
<dbReference type="InterPro" id="IPR012340">
    <property type="entry name" value="NA-bd_OB-fold"/>
</dbReference>
<comment type="function">
    <text evidence="4">DNA-dependent RNA polymerase (RNAP) catalyzes the transcription of DNA into RNA using the four ribonucleoside triphosphates as substrates.</text>
</comment>
<feature type="domain" description="S1 motif" evidence="5">
    <location>
        <begin position="91"/>
        <end position="175"/>
    </location>
</feature>
<comment type="catalytic activity">
    <reaction evidence="4">
        <text>RNA(n) + a ribonucleoside 5'-triphosphate = RNA(n+1) + diphosphate</text>
        <dbReference type="Rhea" id="RHEA:21248"/>
        <dbReference type="Rhea" id="RHEA-COMP:14527"/>
        <dbReference type="Rhea" id="RHEA-COMP:17342"/>
        <dbReference type="ChEBI" id="CHEBI:33019"/>
        <dbReference type="ChEBI" id="CHEBI:61557"/>
        <dbReference type="ChEBI" id="CHEBI:140395"/>
        <dbReference type="EC" id="2.7.7.6"/>
    </reaction>
</comment>
<dbReference type="CDD" id="cd04460">
    <property type="entry name" value="S1_RpoE"/>
    <property type="match status" value="1"/>
</dbReference>
<dbReference type="GO" id="GO:0000428">
    <property type="term" value="C:DNA-directed RNA polymerase complex"/>
    <property type="evidence" value="ECO:0007669"/>
    <property type="project" value="UniProtKB-KW"/>
</dbReference>
<dbReference type="InterPro" id="IPR036898">
    <property type="entry name" value="RNA_pol_Rpb7-like_N_sf"/>
</dbReference>
<evidence type="ECO:0000256" key="2">
    <source>
        <dbReference type="ARBA" id="ARBA00022478"/>
    </source>
</evidence>
<dbReference type="SUPFAM" id="SSF88798">
    <property type="entry name" value="N-terminal, heterodimerisation domain of RBP7 (RpoE)"/>
    <property type="match status" value="1"/>
</dbReference>
<dbReference type="EC" id="2.7.7.6" evidence="4"/>
<dbReference type="PROSITE" id="PS50126">
    <property type="entry name" value="S1"/>
    <property type="match status" value="1"/>
</dbReference>
<dbReference type="GO" id="GO:0003677">
    <property type="term" value="F:DNA binding"/>
    <property type="evidence" value="ECO:0007669"/>
    <property type="project" value="InterPro"/>
</dbReference>
<sequence length="192" mass="21224">MYISLEDSYVVRVPPELLNENYDQAVLDAARSVLEGKIIDIENKDNVSIGKTYIISLENIKRIGDGSIVHGDGGVYQTIQYTALAYYPKMQEIVDGVVKSIQKFGAFIKFGPFEGLLHISQIMDDSINVDLDNQILSGKDTKFLLKAGDKIRVKIVSLNLSSSSLSDSKIGLTAKQPGLGKEDWIKNDNLKN</sequence>
<dbReference type="Pfam" id="PF03876">
    <property type="entry name" value="SHS2_Rpb7-N"/>
    <property type="match status" value="1"/>
</dbReference>
<dbReference type="PANTHER" id="PTHR12709">
    <property type="entry name" value="DNA-DIRECTED RNA POLYMERASE II, III"/>
    <property type="match status" value="1"/>
</dbReference>
<dbReference type="GO" id="GO:0005737">
    <property type="term" value="C:cytoplasm"/>
    <property type="evidence" value="ECO:0007669"/>
    <property type="project" value="UniProtKB-SubCell"/>
</dbReference>
<comment type="similarity">
    <text evidence="1 4">Belongs to the eukaryotic RPB7/RPC8 RNA polymerase subunit family.</text>
</comment>
<proteinExistence type="inferred from homology"/>
<keyword evidence="4" id="KW-0963">Cytoplasm</keyword>
<protein>
    <recommendedName>
        <fullName evidence="4">DNA-directed RNA polymerase subunit Rpo7</fullName>
        <ecNumber evidence="4">2.7.7.6</ecNumber>
    </recommendedName>
    <alternativeName>
        <fullName evidence="4">DNA-directed RNA polymerase subunit E</fullName>
    </alternativeName>
</protein>
<evidence type="ECO:0000313" key="6">
    <source>
        <dbReference type="EMBL" id="KPV46196.1"/>
    </source>
</evidence>
<dbReference type="SMART" id="SM00316">
    <property type="entry name" value="S1"/>
    <property type="match status" value="1"/>
</dbReference>
<dbReference type="Pfam" id="PF00575">
    <property type="entry name" value="S1"/>
    <property type="match status" value="1"/>
</dbReference>
<evidence type="ECO:0000259" key="5">
    <source>
        <dbReference type="PROSITE" id="PS50126"/>
    </source>
</evidence>
<dbReference type="InterPro" id="IPR005576">
    <property type="entry name" value="Rpb7-like_N"/>
</dbReference>
<evidence type="ECO:0000256" key="4">
    <source>
        <dbReference type="HAMAP-Rule" id="MF_00865"/>
    </source>
</evidence>